<evidence type="ECO:0000313" key="6">
    <source>
        <dbReference type="EMBL" id="MQY29621.1"/>
    </source>
</evidence>
<evidence type="ECO:0000313" key="7">
    <source>
        <dbReference type="Proteomes" id="UP000431401"/>
    </source>
</evidence>
<dbReference type="GO" id="GO:0005886">
    <property type="term" value="C:plasma membrane"/>
    <property type="evidence" value="ECO:0007669"/>
    <property type="project" value="TreeGrafter"/>
</dbReference>
<dbReference type="GO" id="GO:0022857">
    <property type="term" value="F:transmembrane transporter activity"/>
    <property type="evidence" value="ECO:0007669"/>
    <property type="project" value="TreeGrafter"/>
</dbReference>
<dbReference type="InterPro" id="IPR015854">
    <property type="entry name" value="ABC_transpr_LolD-like"/>
</dbReference>
<dbReference type="Pfam" id="PF00005">
    <property type="entry name" value="ABC_tran"/>
    <property type="match status" value="1"/>
</dbReference>
<feature type="compositionally biased region" description="Acidic residues" evidence="4">
    <location>
        <begin position="253"/>
        <end position="266"/>
    </location>
</feature>
<name>A0A7K0DV27_9NOCA</name>
<feature type="compositionally biased region" description="Basic and acidic residues" evidence="4">
    <location>
        <begin position="223"/>
        <end position="238"/>
    </location>
</feature>
<dbReference type="EMBL" id="WEGI01000011">
    <property type="protein sequence ID" value="MQY29621.1"/>
    <property type="molecule type" value="Genomic_DNA"/>
</dbReference>
<feature type="region of interest" description="Disordered" evidence="4">
    <location>
        <begin position="221"/>
        <end position="359"/>
    </location>
</feature>
<evidence type="ECO:0000259" key="5">
    <source>
        <dbReference type="PROSITE" id="PS50893"/>
    </source>
</evidence>
<comment type="caution">
    <text evidence="6">The sequence shown here is derived from an EMBL/GenBank/DDBJ whole genome shotgun (WGS) entry which is preliminary data.</text>
</comment>
<dbReference type="CDD" id="cd03255">
    <property type="entry name" value="ABC_MJ0796_LolCDE_FtsE"/>
    <property type="match status" value="1"/>
</dbReference>
<dbReference type="InterPro" id="IPR027417">
    <property type="entry name" value="P-loop_NTPase"/>
</dbReference>
<proteinExistence type="predicted"/>
<keyword evidence="1" id="KW-0813">Transport</keyword>
<dbReference type="PROSITE" id="PS00211">
    <property type="entry name" value="ABC_TRANSPORTER_1"/>
    <property type="match status" value="1"/>
</dbReference>
<evidence type="ECO:0000256" key="4">
    <source>
        <dbReference type="SAM" id="MobiDB-lite"/>
    </source>
</evidence>
<dbReference type="InterPro" id="IPR017911">
    <property type="entry name" value="MacB-like_ATP-bd"/>
</dbReference>
<dbReference type="InterPro" id="IPR017871">
    <property type="entry name" value="ABC_transporter-like_CS"/>
</dbReference>
<keyword evidence="3 6" id="KW-0067">ATP-binding</keyword>
<evidence type="ECO:0000256" key="3">
    <source>
        <dbReference type="ARBA" id="ARBA00022840"/>
    </source>
</evidence>
<dbReference type="PROSITE" id="PS50893">
    <property type="entry name" value="ABC_TRANSPORTER_2"/>
    <property type="match status" value="1"/>
</dbReference>
<dbReference type="InterPro" id="IPR003593">
    <property type="entry name" value="AAA+_ATPase"/>
</dbReference>
<dbReference type="SMART" id="SM00382">
    <property type="entry name" value="AAA"/>
    <property type="match status" value="1"/>
</dbReference>
<accession>A0A7K0DV27</accession>
<dbReference type="InterPro" id="IPR003439">
    <property type="entry name" value="ABC_transporter-like_ATP-bd"/>
</dbReference>
<keyword evidence="2" id="KW-0547">Nucleotide-binding</keyword>
<dbReference type="GO" id="GO:0016887">
    <property type="term" value="F:ATP hydrolysis activity"/>
    <property type="evidence" value="ECO:0007669"/>
    <property type="project" value="InterPro"/>
</dbReference>
<evidence type="ECO:0000256" key="1">
    <source>
        <dbReference type="ARBA" id="ARBA00022448"/>
    </source>
</evidence>
<dbReference type="AlphaFoldDB" id="A0A7K0DV27"/>
<sequence>MLELIDVVKEYRVGGQVVRALDRVGLRIESGEFTAIVGPSGSGKSTLLHLLGALDCPDSGSIRFRGEEIADLDDDRQSEFRRHRVGFVFQFFNLLPTLSAWENVAVPKLLDGTGLRRAKPRALELLDLVGLADRAHHRPSELSGGQMQRVAVARALIMDPPLILADEPTGNLDSATGAAILELLGDIAAQGNSVVMVTHDMSAVEYCDRVITLRDGRIGAQERTGRERAAGPRARKADAPPALSLLTERPAPEPEDLASEPEDLASEPESLVPEPVSIGNDEPAGSVGLAHDQPARGVKPARSMGLVHHEHARSVDLARDEPAQGADLARDEPAESAELAHDEPAPSTALAHDEHARTS</sequence>
<dbReference type="PANTHER" id="PTHR24220">
    <property type="entry name" value="IMPORT ATP-BINDING PROTEIN"/>
    <property type="match status" value="1"/>
</dbReference>
<reference evidence="6 7" key="1">
    <citation type="submission" date="2019-10" db="EMBL/GenBank/DDBJ databases">
        <title>Nocardia macrotermitis sp. nov. and Nocardia aurantia sp. nov., isolated from the gut of fungus growing-termite Macrotermes natalensis.</title>
        <authorList>
            <person name="Benndorf R."/>
            <person name="Schwitalla J."/>
            <person name="Martin K."/>
            <person name="De Beer W."/>
            <person name="Kaster A.-K."/>
            <person name="Vollmers J."/>
            <person name="Poulsen M."/>
            <person name="Beemelmanns C."/>
        </authorList>
    </citation>
    <scope>NUCLEOTIDE SEQUENCE [LARGE SCALE GENOMIC DNA]</scope>
    <source>
        <strain evidence="6 7">RB56</strain>
    </source>
</reference>
<dbReference type="GO" id="GO:0005524">
    <property type="term" value="F:ATP binding"/>
    <property type="evidence" value="ECO:0007669"/>
    <property type="project" value="UniProtKB-KW"/>
</dbReference>
<gene>
    <name evidence="6" type="primary">btuD_20</name>
    <name evidence="6" type="ORF">NRB56_52120</name>
</gene>
<dbReference type="Gene3D" id="3.40.50.300">
    <property type="entry name" value="P-loop containing nucleotide triphosphate hydrolases"/>
    <property type="match status" value="1"/>
</dbReference>
<dbReference type="FunFam" id="3.40.50.300:FF:000032">
    <property type="entry name" value="Export ABC transporter ATP-binding protein"/>
    <property type="match status" value="1"/>
</dbReference>
<protein>
    <submittedName>
        <fullName evidence="6">Vitamin B12 import ATP-binding protein BtuD</fullName>
    </submittedName>
</protein>
<dbReference type="SUPFAM" id="SSF52540">
    <property type="entry name" value="P-loop containing nucleoside triphosphate hydrolases"/>
    <property type="match status" value="1"/>
</dbReference>
<feature type="domain" description="ABC transporter" evidence="5">
    <location>
        <begin position="2"/>
        <end position="240"/>
    </location>
</feature>
<dbReference type="GO" id="GO:0098796">
    <property type="term" value="C:membrane protein complex"/>
    <property type="evidence" value="ECO:0007669"/>
    <property type="project" value="UniProtKB-ARBA"/>
</dbReference>
<evidence type="ECO:0000256" key="2">
    <source>
        <dbReference type="ARBA" id="ARBA00022741"/>
    </source>
</evidence>
<dbReference type="Proteomes" id="UP000431401">
    <property type="component" value="Unassembled WGS sequence"/>
</dbReference>
<keyword evidence="7" id="KW-1185">Reference proteome</keyword>
<organism evidence="6 7">
    <name type="scientific">Nocardia aurantia</name>
    <dbReference type="NCBI Taxonomy" id="2585199"/>
    <lineage>
        <taxon>Bacteria</taxon>
        <taxon>Bacillati</taxon>
        <taxon>Actinomycetota</taxon>
        <taxon>Actinomycetes</taxon>
        <taxon>Mycobacteriales</taxon>
        <taxon>Nocardiaceae</taxon>
        <taxon>Nocardia</taxon>
    </lineage>
</organism>
<feature type="compositionally biased region" description="Basic and acidic residues" evidence="4">
    <location>
        <begin position="307"/>
        <end position="344"/>
    </location>
</feature>